<gene>
    <name evidence="3" type="ORF">WA026_019711</name>
</gene>
<keyword evidence="2" id="KW-0812">Transmembrane</keyword>
<dbReference type="EMBL" id="JARQZJ010000073">
    <property type="protein sequence ID" value="KAK9882199.1"/>
    <property type="molecule type" value="Genomic_DNA"/>
</dbReference>
<comment type="caution">
    <text evidence="3">The sequence shown here is derived from an EMBL/GenBank/DDBJ whole genome shotgun (WGS) entry which is preliminary data.</text>
</comment>
<dbReference type="AlphaFoldDB" id="A0AAW1UGN3"/>
<feature type="coiled-coil region" evidence="1">
    <location>
        <begin position="60"/>
        <end position="87"/>
    </location>
</feature>
<accession>A0AAW1UGN3</accession>
<reference evidence="3 4" key="1">
    <citation type="submission" date="2023-03" db="EMBL/GenBank/DDBJ databases">
        <title>Genome insight into feeding habits of ladybird beetles.</title>
        <authorList>
            <person name="Li H.-S."/>
            <person name="Huang Y.-H."/>
            <person name="Pang H."/>
        </authorList>
    </citation>
    <scope>NUCLEOTIDE SEQUENCE [LARGE SCALE GENOMIC DNA]</scope>
    <source>
        <strain evidence="3">SYSU_2023b</strain>
        <tissue evidence="3">Whole body</tissue>
    </source>
</reference>
<keyword evidence="1" id="KW-0175">Coiled coil</keyword>
<feature type="transmembrane region" description="Helical" evidence="2">
    <location>
        <begin position="6"/>
        <end position="25"/>
    </location>
</feature>
<keyword evidence="4" id="KW-1185">Reference proteome</keyword>
<proteinExistence type="predicted"/>
<dbReference type="Proteomes" id="UP001431783">
    <property type="component" value="Unassembled WGS sequence"/>
</dbReference>
<keyword evidence="2" id="KW-0472">Membrane</keyword>
<sequence>MKKGPITPGLTTLLSILLVKIFLLMGKMVLTSQQRSDVRDVIKDSFNDERFLSTLAQCVADGLQLKIHTLQAENDDLRKQINHLEQNHRMKRLHFSGIREEKSEILTDSIKNLLTDKMQLKSSDILIENCNRIPIKDTNKIRPVYFSILSTRDLVFRSKNRLKGSSIIINDDLTQSNYKLLNTCKIMFGHKKVWTSNANFYVRSNGGEKKLI</sequence>
<name>A0AAW1UGN3_9CUCU</name>
<evidence type="ECO:0000313" key="3">
    <source>
        <dbReference type="EMBL" id="KAK9882199.1"/>
    </source>
</evidence>
<evidence type="ECO:0000256" key="1">
    <source>
        <dbReference type="SAM" id="Coils"/>
    </source>
</evidence>
<organism evidence="3 4">
    <name type="scientific">Henosepilachna vigintioctopunctata</name>
    <dbReference type="NCBI Taxonomy" id="420089"/>
    <lineage>
        <taxon>Eukaryota</taxon>
        <taxon>Metazoa</taxon>
        <taxon>Ecdysozoa</taxon>
        <taxon>Arthropoda</taxon>
        <taxon>Hexapoda</taxon>
        <taxon>Insecta</taxon>
        <taxon>Pterygota</taxon>
        <taxon>Neoptera</taxon>
        <taxon>Endopterygota</taxon>
        <taxon>Coleoptera</taxon>
        <taxon>Polyphaga</taxon>
        <taxon>Cucujiformia</taxon>
        <taxon>Coccinelloidea</taxon>
        <taxon>Coccinellidae</taxon>
        <taxon>Epilachninae</taxon>
        <taxon>Epilachnini</taxon>
        <taxon>Henosepilachna</taxon>
    </lineage>
</organism>
<evidence type="ECO:0000313" key="4">
    <source>
        <dbReference type="Proteomes" id="UP001431783"/>
    </source>
</evidence>
<evidence type="ECO:0000256" key="2">
    <source>
        <dbReference type="SAM" id="Phobius"/>
    </source>
</evidence>
<protein>
    <submittedName>
        <fullName evidence="3">Uncharacterized protein</fullName>
    </submittedName>
</protein>
<keyword evidence="2" id="KW-1133">Transmembrane helix</keyword>